<name>A0ABV8TYI5_9ACTN</name>
<comment type="caution">
    <text evidence="2">The sequence shown here is derived from an EMBL/GenBank/DDBJ whole genome shotgun (WGS) entry which is preliminary data.</text>
</comment>
<evidence type="ECO:0000313" key="3">
    <source>
        <dbReference type="Proteomes" id="UP001595823"/>
    </source>
</evidence>
<dbReference type="Pfam" id="PF10592">
    <property type="entry name" value="AIPR"/>
    <property type="match status" value="1"/>
</dbReference>
<sequence length="563" mass="63402">MPENLGEAEAFEAFSFYCYMQNFHEGTWDPLTQRTGGGNDMGIDSYAIILNGSIVQSLDEIHEEIERNRQFRVVVVLLQSKREKSFSGNAIGGLARNMGRVFDLDRDLDPQEASDEIRTLQNALRLLLSRPELLAGHRPKVYVGYACCGSEIKAPHRYASDDIAAAIRRNGDFEAKADLLGARDLRGLYERSLKSSRIAFDVDRDKLVEMPDTPGIDGNSYIGLVDARAFVRQVLTDETGGIRESLFHENVREFYGYANNPVNRAIRESLQSPEGRARFHTVNNGLTVIAREAERYNNRLSLKDCQVVNGSQTSHVLFDQRDRLDETVQCRVAVIASTDNSVIDAVIAGTNLQTKVDPEFFAARADQHSHIEQYFLSIPEDRRLYYERRERQYSQNPEIPRLRVVNTQTLLKYFAAVFLEEPELSVDLRLLRERAHAKAFDEKHHPALYYSAASVAYRFEGLFRNGSFGKEVKPAKYLLAAGFKRALIGGRIPEGKKGNAPVVLKTLNDAAWDEAESMAVFENVVRALARAVPIDDDGAELRKKVRDPDFTGRFLRSITAGAS</sequence>
<accession>A0ABV8TYI5</accession>
<feature type="domain" description="Abortive phage infection protein C-terminal" evidence="1">
    <location>
        <begin position="247"/>
        <end position="426"/>
    </location>
</feature>
<gene>
    <name evidence="2" type="ORF">ACFPET_11145</name>
</gene>
<protein>
    <submittedName>
        <fullName evidence="2">AIPR family protein</fullName>
    </submittedName>
</protein>
<evidence type="ECO:0000313" key="2">
    <source>
        <dbReference type="EMBL" id="MFC4335757.1"/>
    </source>
</evidence>
<dbReference type="InterPro" id="IPR018891">
    <property type="entry name" value="AIPR_C"/>
</dbReference>
<proteinExistence type="predicted"/>
<reference evidence="3" key="1">
    <citation type="journal article" date="2019" name="Int. J. Syst. Evol. Microbiol.">
        <title>The Global Catalogue of Microorganisms (GCM) 10K type strain sequencing project: providing services to taxonomists for standard genome sequencing and annotation.</title>
        <authorList>
            <consortium name="The Broad Institute Genomics Platform"/>
            <consortium name="The Broad Institute Genome Sequencing Center for Infectious Disease"/>
            <person name="Wu L."/>
            <person name="Ma J."/>
        </authorList>
    </citation>
    <scope>NUCLEOTIDE SEQUENCE [LARGE SCALE GENOMIC DNA]</scope>
    <source>
        <strain evidence="3">IBRC-M 10908</strain>
    </source>
</reference>
<dbReference type="Proteomes" id="UP001595823">
    <property type="component" value="Unassembled WGS sequence"/>
</dbReference>
<organism evidence="2 3">
    <name type="scientific">Salininema proteolyticum</name>
    <dbReference type="NCBI Taxonomy" id="1607685"/>
    <lineage>
        <taxon>Bacteria</taxon>
        <taxon>Bacillati</taxon>
        <taxon>Actinomycetota</taxon>
        <taxon>Actinomycetes</taxon>
        <taxon>Glycomycetales</taxon>
        <taxon>Glycomycetaceae</taxon>
        <taxon>Salininema</taxon>
    </lineage>
</organism>
<dbReference type="RefSeq" id="WP_380620932.1">
    <property type="nucleotide sequence ID" value="NZ_JBHSDK010000015.1"/>
</dbReference>
<keyword evidence="3" id="KW-1185">Reference proteome</keyword>
<evidence type="ECO:0000259" key="1">
    <source>
        <dbReference type="Pfam" id="PF10592"/>
    </source>
</evidence>
<dbReference type="EMBL" id="JBHSDK010000015">
    <property type="protein sequence ID" value="MFC4335757.1"/>
    <property type="molecule type" value="Genomic_DNA"/>
</dbReference>